<feature type="coiled-coil region" evidence="1">
    <location>
        <begin position="96"/>
        <end position="152"/>
    </location>
</feature>
<feature type="region of interest" description="Disordered" evidence="2">
    <location>
        <begin position="1026"/>
        <end position="1058"/>
    </location>
</feature>
<dbReference type="CTD" id="100499483"/>
<evidence type="ECO:0000256" key="2">
    <source>
        <dbReference type="SAM" id="MobiDB-lite"/>
    </source>
</evidence>
<dbReference type="Proteomes" id="UP000694890">
    <property type="component" value="Unplaced"/>
</dbReference>
<reference evidence="6" key="1">
    <citation type="submission" date="2025-08" db="UniProtKB">
        <authorList>
            <consortium name="RefSeq"/>
        </authorList>
    </citation>
    <scope>IDENTIFICATION</scope>
    <source>
        <tissue evidence="6">Brain</tissue>
    </source>
</reference>
<accession>A0AAJ7Q792</accession>
<dbReference type="GeneID" id="108894470"/>
<proteinExistence type="predicted"/>
<feature type="domain" description="DUF4455" evidence="3">
    <location>
        <begin position="94"/>
        <end position="548"/>
    </location>
</feature>
<protein>
    <submittedName>
        <fullName evidence="6">Coiled-coil domain-containing protein 180 isoform X1</fullName>
    </submittedName>
</protein>
<feature type="domain" description="DUF4456" evidence="4">
    <location>
        <begin position="1102"/>
        <end position="1280"/>
    </location>
</feature>
<evidence type="ECO:0000259" key="4">
    <source>
        <dbReference type="Pfam" id="PF14644"/>
    </source>
</evidence>
<name>A0AAJ7Q792_LATCA</name>
<feature type="compositionally biased region" description="Polar residues" evidence="2">
    <location>
        <begin position="558"/>
        <end position="567"/>
    </location>
</feature>
<dbReference type="InterPro" id="IPR028089">
    <property type="entry name" value="DUF4455"/>
</dbReference>
<dbReference type="PANTHER" id="PTHR21444">
    <property type="entry name" value="COILED-COIL DOMAIN-CONTAINING PROTEIN 180"/>
    <property type="match status" value="1"/>
</dbReference>
<organism evidence="5 6">
    <name type="scientific">Lates calcarifer</name>
    <name type="common">Barramundi</name>
    <name type="synonym">Holocentrus calcarifer</name>
    <dbReference type="NCBI Taxonomy" id="8187"/>
    <lineage>
        <taxon>Eukaryota</taxon>
        <taxon>Metazoa</taxon>
        <taxon>Chordata</taxon>
        <taxon>Craniata</taxon>
        <taxon>Vertebrata</taxon>
        <taxon>Euteleostomi</taxon>
        <taxon>Actinopterygii</taxon>
        <taxon>Neopterygii</taxon>
        <taxon>Teleostei</taxon>
        <taxon>Neoteleostei</taxon>
        <taxon>Acanthomorphata</taxon>
        <taxon>Carangaria</taxon>
        <taxon>Carangaria incertae sedis</taxon>
        <taxon>Centropomidae</taxon>
        <taxon>Lates</taxon>
    </lineage>
</organism>
<dbReference type="Pfam" id="PF14644">
    <property type="entry name" value="DUF4456"/>
    <property type="match status" value="1"/>
</dbReference>
<dbReference type="RefSeq" id="XP_018548655.1">
    <property type="nucleotide sequence ID" value="XM_018693139.2"/>
</dbReference>
<feature type="region of interest" description="Disordered" evidence="2">
    <location>
        <begin position="976"/>
        <end position="1003"/>
    </location>
</feature>
<feature type="compositionally biased region" description="Polar residues" evidence="2">
    <location>
        <begin position="981"/>
        <end position="990"/>
    </location>
</feature>
<gene>
    <name evidence="6" type="primary">ccdc180</name>
</gene>
<dbReference type="InterPro" id="IPR027914">
    <property type="entry name" value="DUF4456"/>
</dbReference>
<feature type="compositionally biased region" description="Basic and acidic residues" evidence="2">
    <location>
        <begin position="575"/>
        <end position="586"/>
    </location>
</feature>
<evidence type="ECO:0000256" key="1">
    <source>
        <dbReference type="SAM" id="Coils"/>
    </source>
</evidence>
<evidence type="ECO:0000259" key="3">
    <source>
        <dbReference type="Pfam" id="PF14643"/>
    </source>
</evidence>
<evidence type="ECO:0000313" key="5">
    <source>
        <dbReference type="Proteomes" id="UP000694890"/>
    </source>
</evidence>
<dbReference type="Pfam" id="PF14643">
    <property type="entry name" value="DUF4455"/>
    <property type="match status" value="1"/>
</dbReference>
<keyword evidence="1" id="KW-0175">Coiled coil</keyword>
<dbReference type="PANTHER" id="PTHR21444:SF14">
    <property type="entry name" value="COILED-COIL DOMAIN-CONTAINING PROTEIN 180"/>
    <property type="match status" value="1"/>
</dbReference>
<feature type="region of interest" description="Disordered" evidence="2">
    <location>
        <begin position="552"/>
        <end position="603"/>
    </location>
</feature>
<dbReference type="KEGG" id="lcf:108894470"/>
<sequence length="1386" mass="159270">MCESREVPSGKVYRQLFDAQAQLSRSLLAGQTDCQSAEDNNTHCSTSRLLCSSSSREQQQVDDDDDDIDDVIRLPDTVVVDRLSSDIIERLTMKKLEKHKEAMKRFDTELMQLTQVCETQVRTISQELLSFLQEVDLKLDTLRDRMEQMEHLDLQEVCGLWEQVEKEVKLKKTRIMELTHRLTESEAQRTDEIRAVLKKYCYLLEKISFLLPPDVHRLIHTEATMLNQSLLANRRSAARLLLLLQEENLQQESLLRLHWEDCLSRWRRSRVNKVIDRFRSLCSRDEDQQLISVQQMKQTQRDLTEQRQDLINRISSLVPPTCSTALVSDWFNQLSAVNQQIDSVHADSLHQLRCCYEQVWQNGLSEVELCKEALSALQLSEEEVNDIVSSQLLPLIGRNQRQDEERLAALDVCSDSVSRHARSLSRCVFVVMRAAALLWETHNCRLQSREEEVQRHLDDLRHSQQRHLQRKKVRLDDLLGGLRQESSEDALKTSLDRAVLYLQDVKHSCRQCVSDQWEALDRLPSLLLEELLSYSSSLSSFYRLGHTYTPSPEELQNLHLSPTNTTDPETDVEGETQRPEEVKENRPISCQSGTDPAQPRQDWLTESESSLLDLCDISSSVEFTSLRGVVYTGPAFRCPTPNLQQETHLTLFPVELLTRALSRTRTLFLDHLERSFPDVLGLAVAMVTDRKEAACSEQELQLLQLNPQHIQTHIYQPRLAELQLHRQRVDVHCEEVLDVLTSCRTELQELQTSISRRNQEFTVTLSNMEDNVLTVDSSRRLEAVSSTLQDCLDQHIKHTQRYQASYRQMVQTRLEEVRHRTTQLLNSFRLFSEGGDFAPQEVKMFQRRLKDETRQISVTEESICSELEAFESKSLQQVREVSGRFEEKLNFLKSEVKFMEKIQKMISSSQVHIKAEAASSNQQQSVISSWLKEVKNMMENTQVSPDQVCCFLSSVSEDLRRRSQYLDLDPALQVGLAPSARPQSRKQVQSGPPPGLLQPSRTGVDLLDDPVVGVIRSLNRFSLIQEGSAGPAETEERERTAAGQSPVQRPHRSTESVLRGCRSIRTERRFQIFGPKPETDQNPQSFLSSVNSVLWRTNDVLLLAAEEFYRSERLGRFQLLPDSLDQWADSTQQRLLGYQEQARRFLSTSREDLVDQLSVFQDLVCSASSVLISNHERRQRAELMEEVGGVRQRLEETVATSEQEKVVNVGELRASLRDDELQTLISREELRQQHLHSATCCSHLELQECVRARGEEFVTSLASLTEKLLHQLDDLLTPTETEETIVTMETGAEPGTCTGRRTWPGVSYLSSADPPSSATTATITTSRCTLGHLTVIEQRDTAVKRFEQLIRSELLRSNSDKRRQLREIQSWNTHWRQQIHTLTHTH</sequence>
<evidence type="ECO:0000313" key="6">
    <source>
        <dbReference type="RefSeq" id="XP_018548655.1"/>
    </source>
</evidence>